<dbReference type="InterPro" id="IPR000276">
    <property type="entry name" value="GPCR_Rhodpsn"/>
</dbReference>
<feature type="transmembrane region" description="Helical" evidence="8">
    <location>
        <begin position="43"/>
        <end position="60"/>
    </location>
</feature>
<dbReference type="CDD" id="cd00637">
    <property type="entry name" value="7tm_classA_rhodopsin-like"/>
    <property type="match status" value="1"/>
</dbReference>
<dbReference type="PRINTS" id="PR00237">
    <property type="entry name" value="GPCRRHODOPSN"/>
</dbReference>
<dbReference type="PANTHER" id="PTHR24241">
    <property type="entry name" value="NEUROPEPTIDE RECEPTOR-RELATED G-PROTEIN COUPLED RECEPTOR"/>
    <property type="match status" value="1"/>
</dbReference>
<feature type="transmembrane region" description="Helical" evidence="8">
    <location>
        <begin position="80"/>
        <end position="102"/>
    </location>
</feature>
<keyword evidence="7" id="KW-0807">Transducer</keyword>
<dbReference type="PROSITE" id="PS50262">
    <property type="entry name" value="G_PROTEIN_RECEP_F1_2"/>
    <property type="match status" value="1"/>
</dbReference>
<dbReference type="GO" id="GO:0004930">
    <property type="term" value="F:G protein-coupled receptor activity"/>
    <property type="evidence" value="ECO:0007669"/>
    <property type="project" value="UniProtKB-KW"/>
</dbReference>
<dbReference type="Pfam" id="PF00001">
    <property type="entry name" value="7tm_1"/>
    <property type="match status" value="1"/>
</dbReference>
<organism evidence="10 11">
    <name type="scientific">Pocillopora meandrina</name>
    <dbReference type="NCBI Taxonomy" id="46732"/>
    <lineage>
        <taxon>Eukaryota</taxon>
        <taxon>Metazoa</taxon>
        <taxon>Cnidaria</taxon>
        <taxon>Anthozoa</taxon>
        <taxon>Hexacorallia</taxon>
        <taxon>Scleractinia</taxon>
        <taxon>Astrocoeniina</taxon>
        <taxon>Pocilloporidae</taxon>
        <taxon>Pocillopora</taxon>
    </lineage>
</organism>
<evidence type="ECO:0000259" key="9">
    <source>
        <dbReference type="PROSITE" id="PS50262"/>
    </source>
</evidence>
<dbReference type="Gene3D" id="1.20.1070.10">
    <property type="entry name" value="Rhodopsin 7-helix transmembrane proteins"/>
    <property type="match status" value="1"/>
</dbReference>
<keyword evidence="2" id="KW-1003">Cell membrane</keyword>
<dbReference type="AlphaFoldDB" id="A0AAU9X8A8"/>
<evidence type="ECO:0000256" key="2">
    <source>
        <dbReference type="ARBA" id="ARBA00022475"/>
    </source>
</evidence>
<dbReference type="PROSITE" id="PS00237">
    <property type="entry name" value="G_PROTEIN_RECEP_F1_1"/>
    <property type="match status" value="1"/>
</dbReference>
<proteinExistence type="inferred from homology"/>
<evidence type="ECO:0000256" key="3">
    <source>
        <dbReference type="ARBA" id="ARBA00022692"/>
    </source>
</evidence>
<feature type="transmembrane region" description="Helical" evidence="8">
    <location>
        <begin position="123"/>
        <end position="145"/>
    </location>
</feature>
<keyword evidence="5 8" id="KW-0472">Membrane</keyword>
<feature type="non-terminal residue" evidence="10">
    <location>
        <position position="1"/>
    </location>
</feature>
<keyword evidence="4 8" id="KW-1133">Transmembrane helix</keyword>
<accession>A0AAU9X8A8</accession>
<feature type="domain" description="G-protein coupled receptors family 1 profile" evidence="9">
    <location>
        <begin position="22"/>
        <end position="292"/>
    </location>
</feature>
<name>A0AAU9X8A8_9CNID</name>
<dbReference type="GO" id="GO:0042277">
    <property type="term" value="F:peptide binding"/>
    <property type="evidence" value="ECO:0007669"/>
    <property type="project" value="TreeGrafter"/>
</dbReference>
<dbReference type="GO" id="GO:0005886">
    <property type="term" value="C:plasma membrane"/>
    <property type="evidence" value="ECO:0007669"/>
    <property type="project" value="UniProtKB-SubCell"/>
</dbReference>
<dbReference type="PANTHER" id="PTHR24241:SF76">
    <property type="entry name" value="NEUROPEPTIDE SIFAMIDE RECEPTOR"/>
    <property type="match status" value="1"/>
</dbReference>
<dbReference type="InterPro" id="IPR017452">
    <property type="entry name" value="GPCR_Rhodpsn_7TM"/>
</dbReference>
<evidence type="ECO:0000256" key="5">
    <source>
        <dbReference type="ARBA" id="ARBA00023136"/>
    </source>
</evidence>
<feature type="transmembrane region" description="Helical" evidence="8">
    <location>
        <begin position="6"/>
        <end position="31"/>
    </location>
</feature>
<dbReference type="Proteomes" id="UP001159428">
    <property type="component" value="Unassembled WGS sequence"/>
</dbReference>
<evidence type="ECO:0000256" key="1">
    <source>
        <dbReference type="ARBA" id="ARBA00004651"/>
    </source>
</evidence>
<reference evidence="10 11" key="1">
    <citation type="submission" date="2022-05" db="EMBL/GenBank/DDBJ databases">
        <authorList>
            <consortium name="Genoscope - CEA"/>
            <person name="William W."/>
        </authorList>
    </citation>
    <scope>NUCLEOTIDE SEQUENCE [LARGE SCALE GENOMIC DNA]</scope>
</reference>
<keyword evidence="3 7" id="KW-0812">Transmembrane</keyword>
<comment type="similarity">
    <text evidence="7">Belongs to the G-protein coupled receptor 1 family.</text>
</comment>
<evidence type="ECO:0000256" key="4">
    <source>
        <dbReference type="ARBA" id="ARBA00022989"/>
    </source>
</evidence>
<keyword evidence="6 7" id="KW-0675">Receptor</keyword>
<feature type="transmembrane region" description="Helical" evidence="8">
    <location>
        <begin position="211"/>
        <end position="229"/>
    </location>
</feature>
<protein>
    <recommendedName>
        <fullName evidence="9">G-protein coupled receptors family 1 profile domain-containing protein</fullName>
    </recommendedName>
</protein>
<evidence type="ECO:0000256" key="8">
    <source>
        <dbReference type="SAM" id="Phobius"/>
    </source>
</evidence>
<keyword evidence="7" id="KW-0297">G-protein coupled receptor</keyword>
<comment type="subcellular location">
    <subcellularLocation>
        <location evidence="1">Cell membrane</location>
        <topology evidence="1">Multi-pass membrane protein</topology>
    </subcellularLocation>
</comment>
<sequence>NDENFGALFVICWILVICGLVENAIVCCILIRKRKCFKSFSNFHLLNLAITDILFRAVSIPDLLPMELSGSNFTCKLIDFGKYTTLAVTFALLAGIAFDRYIHIVHPFRARRITWKHSRNVVILKWIYAAICSAPVLHSTEWVVHVNEETLETSGNCEDKHGLPFQISVTVFFACSFIIPLIFMGVVYGRIVSVLWSRARNKIINKNMAKVKIRVVKMMVLIVITYFITWGPKLILKTMETFLFASYVSEEDENEGSTGSMELDSAVVIFLLLEPISITFSLASSILNPLIFAYYNKAFREDLQAIFCGKSKIDC</sequence>
<feature type="transmembrane region" description="Helical" evidence="8">
    <location>
        <begin position="165"/>
        <end position="191"/>
    </location>
</feature>
<evidence type="ECO:0000256" key="7">
    <source>
        <dbReference type="RuleBase" id="RU000688"/>
    </source>
</evidence>
<dbReference type="GO" id="GO:0032870">
    <property type="term" value="P:cellular response to hormone stimulus"/>
    <property type="evidence" value="ECO:0007669"/>
    <property type="project" value="TreeGrafter"/>
</dbReference>
<gene>
    <name evidence="10" type="ORF">PMEA_00018686</name>
</gene>
<evidence type="ECO:0000256" key="6">
    <source>
        <dbReference type="ARBA" id="ARBA00023170"/>
    </source>
</evidence>
<dbReference type="EMBL" id="CALNXJ010000032">
    <property type="protein sequence ID" value="CAH3138951.1"/>
    <property type="molecule type" value="Genomic_DNA"/>
</dbReference>
<dbReference type="SUPFAM" id="SSF81321">
    <property type="entry name" value="Family A G protein-coupled receptor-like"/>
    <property type="match status" value="1"/>
</dbReference>
<feature type="non-terminal residue" evidence="10">
    <location>
        <position position="315"/>
    </location>
</feature>
<keyword evidence="11" id="KW-1185">Reference proteome</keyword>
<comment type="caution">
    <text evidence="10">The sequence shown here is derived from an EMBL/GenBank/DDBJ whole genome shotgun (WGS) entry which is preliminary data.</text>
</comment>
<feature type="transmembrane region" description="Helical" evidence="8">
    <location>
        <begin position="267"/>
        <end position="295"/>
    </location>
</feature>
<evidence type="ECO:0000313" key="11">
    <source>
        <dbReference type="Proteomes" id="UP001159428"/>
    </source>
</evidence>
<evidence type="ECO:0000313" key="10">
    <source>
        <dbReference type="EMBL" id="CAH3138951.1"/>
    </source>
</evidence>